<dbReference type="CDD" id="cd02257">
    <property type="entry name" value="Peptidase_C19"/>
    <property type="match status" value="1"/>
</dbReference>
<dbReference type="GO" id="GO:0016579">
    <property type="term" value="P:protein deubiquitination"/>
    <property type="evidence" value="ECO:0007669"/>
    <property type="project" value="InterPro"/>
</dbReference>
<organism evidence="3 4">
    <name type="scientific">Caenorhabditis nigoni</name>
    <dbReference type="NCBI Taxonomy" id="1611254"/>
    <lineage>
        <taxon>Eukaryota</taxon>
        <taxon>Metazoa</taxon>
        <taxon>Ecdysozoa</taxon>
        <taxon>Nematoda</taxon>
        <taxon>Chromadorea</taxon>
        <taxon>Rhabditida</taxon>
        <taxon>Rhabditina</taxon>
        <taxon>Rhabditomorpha</taxon>
        <taxon>Rhabditoidea</taxon>
        <taxon>Rhabditidae</taxon>
        <taxon>Peloderinae</taxon>
        <taxon>Caenorhabditis</taxon>
    </lineage>
</organism>
<feature type="region of interest" description="Disordered" evidence="1">
    <location>
        <begin position="326"/>
        <end position="353"/>
    </location>
</feature>
<accession>A0A2G5SPH9</accession>
<feature type="region of interest" description="Disordered" evidence="1">
    <location>
        <begin position="458"/>
        <end position="481"/>
    </location>
</feature>
<feature type="compositionally biased region" description="Low complexity" evidence="1">
    <location>
        <begin position="466"/>
        <end position="481"/>
    </location>
</feature>
<feature type="domain" description="USP" evidence="2">
    <location>
        <begin position="1472"/>
        <end position="1777"/>
    </location>
</feature>
<feature type="region of interest" description="Disordered" evidence="1">
    <location>
        <begin position="1246"/>
        <end position="1268"/>
    </location>
</feature>
<dbReference type="EMBL" id="PDUG01000006">
    <property type="protein sequence ID" value="PIC16746.1"/>
    <property type="molecule type" value="Genomic_DNA"/>
</dbReference>
<feature type="compositionally biased region" description="Low complexity" evidence="1">
    <location>
        <begin position="610"/>
        <end position="621"/>
    </location>
</feature>
<feature type="compositionally biased region" description="Acidic residues" evidence="1">
    <location>
        <begin position="1079"/>
        <end position="1095"/>
    </location>
</feature>
<dbReference type="PANTHER" id="PTHR48139">
    <property type="entry name" value="SI:DKEY-56M19.5"/>
    <property type="match status" value="1"/>
</dbReference>
<feature type="compositionally biased region" description="Pro residues" evidence="1">
    <location>
        <begin position="258"/>
        <end position="268"/>
    </location>
</feature>
<evidence type="ECO:0000256" key="1">
    <source>
        <dbReference type="SAM" id="MobiDB-lite"/>
    </source>
</evidence>
<evidence type="ECO:0000313" key="4">
    <source>
        <dbReference type="Proteomes" id="UP000230233"/>
    </source>
</evidence>
<feature type="compositionally biased region" description="Basic residues" evidence="1">
    <location>
        <begin position="840"/>
        <end position="852"/>
    </location>
</feature>
<dbReference type="Gene3D" id="3.90.70.10">
    <property type="entry name" value="Cysteine proteinases"/>
    <property type="match status" value="1"/>
</dbReference>
<dbReference type="PANTHER" id="PTHR48139:SF1">
    <property type="entry name" value="FIBROUS SHEATH CABYR-BINDING PROTEIN"/>
    <property type="match status" value="1"/>
</dbReference>
<dbReference type="OrthoDB" id="5877277at2759"/>
<feature type="region of interest" description="Disordered" evidence="1">
    <location>
        <begin position="201"/>
        <end position="228"/>
    </location>
</feature>
<feature type="compositionally biased region" description="Low complexity" evidence="1">
    <location>
        <begin position="1013"/>
        <end position="1028"/>
    </location>
</feature>
<dbReference type="GO" id="GO:0004843">
    <property type="term" value="F:cysteine-type deubiquitinase activity"/>
    <property type="evidence" value="ECO:0007669"/>
    <property type="project" value="InterPro"/>
</dbReference>
<sequence length="1809" mass="202508">MIEKAGNQLKIAFLVIVFTEIASFSASSLHQFQVFKASKVEWEQANGESSGGPPSSSRFNGQELSVRDVLMGNVPMQDRNRILLEQQNRAREAADAHARSLSVGAESRRNGTEFQQMRMNGSNGHYQTGTMQPGPNGALVYVPNTHHYVDNRREFTDTPPLLAPGVVSDMAEDGDNDSILDSISSVIQAGKTITHIRDIQKAAQKPIPPPKSTPKKKEPCQKPAVAPKLPNVQVRPVYPIQYLVQKTPNQKQLQGPQPQGPPPKPATRPPLFQFERANLPPNNSNTPSTSQTQAVSPVSHQNSPVAISPITVQPITAQPVVNKPTSVQQVSPVQHVSPMQQNSAQPPTVQNPQVVPLQSNVPLRANVPSPPQHIAPMQQSLPTQTVAPTSQPVNTVEPSIPQVPRALPTMSSGSTLPPLRPFNPAQRFMPQPYVHRQPPIQFQRDLPMQPIIQRQSPTQQVSPMQSSPVPTTFPVQSSSSPVQQVTPQVGATQPFFHQPPPQFQAYRPESTSNIHPSWGTRPFEIANEVQQEQQVVQQMDLVGPVLSQQQQQQQYHQDRVQNMDLVGQVPLHQHQQQPEEVVGQPVASFIAPQASPAPQVSPVPQPSPIPQNAQEQQVTQQAVPIQPFNQQAPQEQPIFLEHAAIQPVLPVTQNLFPVQQNLETSVQPFNQVASPVQQGVQHSPVQSVNPVIHTVHPNLPENLQEPETNQQASPVQRITSQRTPGQPIIHEMQIVQQAIPVQAVIPVQSTLPTTSGSIPRQTVQYQQSAPVQTVIHTQQVVIHPVSPIPAAESSSRTIGRPNKPISPVQPVSQNPPEAEVIPESPPGSPLSVPEEFHVDKRSHKEKSSKIKKVKIPGKDDHKFKRPICDRENEEASYRLFAAMEIKSLSSEEEKQLLKVLERREREHERLMAIRPHHKKKYLDGPIPKLPLYLFTKFRIIYLILKDYMSLKEIDRVIDDRWEQQTTELCRVYQKDPKVFKRPRIRISWPPAYSLSRAIRRKMDEEDDDDVVEPVETSTEAQSSSSSPRESPPKKMATKASRSKSRDTKKKDAATVFRTPATPPAKEVRVDKKSMSASESDSEEEVDDEDDNDEDYNYERDIKAKPSTSSSSKKRSEKRTKSTNTAVAQILADVEVPEDEVPEEVGVNTEQAEVPEQPVALEQNVVPEQNAEQDPTPAPALAPPQGSKRRSAGHAGEAREPKQRRSERLKNTTSSLFSRLTLQAAQDEEMLDIILENQDFIMGDDDYEDEEDEMEEEEEEFVEDEEEVVPAPAGVVAPTAVVAPAAEVEAPEEDQGIEQPLPDYEEVMVEDQKVTKPAEQVTDPSLDFHDILVNEEDIVTAEQKPKPVRKAVARKSKKKAPAKPRKDNRGRPRKVVTEQPTQYVPPAESTAPAGPPTDRQIASRTKALPVAIQSPDFINPGPAPRVRQNVARMEYSRRVPDNVVKSLFEQILTPTEAKNVEIMDHFPSPVVRRGMYNRGTLCYAISTYQLLMRVPQLYSIVRSHLKQHRRLYDVLIVEGKEGEKLIKSIANAEECFTCQLAVAISERPNARDRPFDTIVPGLDAKQQQCVMETMQVFFKTLDIEYMMDHPDFQCHEYFRSSPVRKFFEIDYVLNYECTMCGYKKANDDKSVYVSVNLTKRTKLSMQNLADSLYKPSKVTGLKCDNCESTLLTVYYSFKSLPDVLLYFVPRIKEYGGVKDTTAVILNNELYMRDANQMHKYVLCSYIMHGGCGFGDGGHYKIFEVDHSAYSVNNEFNDSQVFIDQNPTHDFHLVLAMFRKPDAVAKDAPTDIIFDGRGNIVYCDEKHCTSL</sequence>
<proteinExistence type="predicted"/>
<dbReference type="PROSITE" id="PS50235">
    <property type="entry name" value="USP_3"/>
    <property type="match status" value="1"/>
</dbReference>
<feature type="region of interest" description="Disordered" evidence="1">
    <location>
        <begin position="249"/>
        <end position="301"/>
    </location>
</feature>
<feature type="compositionally biased region" description="Basic residues" evidence="1">
    <location>
        <begin position="1345"/>
        <end position="1362"/>
    </location>
</feature>
<dbReference type="InterPro" id="IPR001394">
    <property type="entry name" value="Peptidase_C19_UCH"/>
</dbReference>
<dbReference type="InterPro" id="IPR028889">
    <property type="entry name" value="USP"/>
</dbReference>
<protein>
    <recommendedName>
        <fullName evidence="2">USP domain-containing protein</fullName>
    </recommendedName>
</protein>
<reference evidence="4" key="1">
    <citation type="submission" date="2017-10" db="EMBL/GenBank/DDBJ databases">
        <title>Rapid genome shrinkage in a self-fertile nematode reveals novel sperm competition proteins.</title>
        <authorList>
            <person name="Yin D."/>
            <person name="Schwarz E.M."/>
            <person name="Thomas C.G."/>
            <person name="Felde R.L."/>
            <person name="Korf I.F."/>
            <person name="Cutter A.D."/>
            <person name="Schartner C.M."/>
            <person name="Ralston E.J."/>
            <person name="Meyer B.J."/>
            <person name="Haag E.S."/>
        </authorList>
    </citation>
    <scope>NUCLEOTIDE SEQUENCE [LARGE SCALE GENOMIC DNA]</scope>
    <source>
        <strain evidence="4">JU1422</strain>
    </source>
</reference>
<name>A0A2G5SPH9_9PELO</name>
<dbReference type="SUPFAM" id="SSF54001">
    <property type="entry name" value="Cysteine proteinases"/>
    <property type="match status" value="1"/>
</dbReference>
<gene>
    <name evidence="3" type="primary">Cni-C34F6.9</name>
    <name evidence="3" type="synonym">Cnig_chr_X.g23241</name>
    <name evidence="3" type="ORF">B9Z55_023241</name>
</gene>
<comment type="caution">
    <text evidence="3">The sequence shown here is derived from an EMBL/GenBank/DDBJ whole genome shotgun (WGS) entry which is preliminary data.</text>
</comment>
<dbReference type="STRING" id="1611254.A0A2G5SPH9"/>
<dbReference type="Proteomes" id="UP000230233">
    <property type="component" value="Chromosome X"/>
</dbReference>
<feature type="compositionally biased region" description="Pro residues" evidence="1">
    <location>
        <begin position="599"/>
        <end position="609"/>
    </location>
</feature>
<feature type="region of interest" description="Disordered" evidence="1">
    <location>
        <begin position="791"/>
        <end position="852"/>
    </location>
</feature>
<dbReference type="Pfam" id="PF00443">
    <property type="entry name" value="UCH"/>
    <property type="match status" value="1"/>
</dbReference>
<feature type="region of interest" description="Disordered" evidence="1">
    <location>
        <begin position="1003"/>
        <end position="1214"/>
    </location>
</feature>
<feature type="compositionally biased region" description="Basic and acidic residues" evidence="1">
    <location>
        <begin position="1043"/>
        <end position="1052"/>
    </location>
</feature>
<evidence type="ECO:0000313" key="3">
    <source>
        <dbReference type="EMBL" id="PIC16746.1"/>
    </source>
</evidence>
<feature type="region of interest" description="Disordered" evidence="1">
    <location>
        <begin position="593"/>
        <end position="621"/>
    </location>
</feature>
<dbReference type="InterPro" id="IPR038765">
    <property type="entry name" value="Papain-like_cys_pep_sf"/>
</dbReference>
<keyword evidence="4" id="KW-1185">Reference proteome</keyword>
<feature type="compositionally biased region" description="Acidic residues" evidence="1">
    <location>
        <begin position="1246"/>
        <end position="1267"/>
    </location>
</feature>
<feature type="compositionally biased region" description="Low complexity" evidence="1">
    <location>
        <begin position="280"/>
        <end position="293"/>
    </location>
</feature>
<feature type="region of interest" description="Disordered" evidence="1">
    <location>
        <begin position="1336"/>
        <end position="1399"/>
    </location>
</feature>
<feature type="compositionally biased region" description="Basic and acidic residues" evidence="1">
    <location>
        <begin position="1195"/>
        <end position="1209"/>
    </location>
</feature>
<evidence type="ECO:0000259" key="2">
    <source>
        <dbReference type="PROSITE" id="PS50235"/>
    </source>
</evidence>